<evidence type="ECO:0000313" key="10">
    <source>
        <dbReference type="EMBL" id="CAE7458000.1"/>
    </source>
</evidence>
<evidence type="ECO:0000256" key="3">
    <source>
        <dbReference type="PIRSR" id="PIRSR623088-1"/>
    </source>
</evidence>
<feature type="binding site" evidence="5">
    <location>
        <position position="408"/>
    </location>
    <ligand>
        <name>Zn(2+)</name>
        <dbReference type="ChEBI" id="CHEBI:29105"/>
        <label>2</label>
    </ligand>
</feature>
<keyword evidence="11" id="KW-1185">Reference proteome</keyword>
<dbReference type="Pfam" id="PF00233">
    <property type="entry name" value="PDEase_I"/>
    <property type="match status" value="1"/>
</dbReference>
<evidence type="ECO:0000313" key="11">
    <source>
        <dbReference type="Proteomes" id="UP000604046"/>
    </source>
</evidence>
<keyword evidence="8" id="KW-0812">Transmembrane</keyword>
<feature type="binding site" evidence="5">
    <location>
        <position position="408"/>
    </location>
    <ligand>
        <name>Zn(2+)</name>
        <dbReference type="ChEBI" id="CHEBI:29105"/>
        <label>1</label>
    </ligand>
</feature>
<accession>A0A812RW41</accession>
<feature type="binding site" evidence="4">
    <location>
        <begin position="369"/>
        <end position="373"/>
    </location>
    <ligand>
        <name>AMP</name>
        <dbReference type="ChEBI" id="CHEBI:456215"/>
    </ligand>
</feature>
<keyword evidence="8" id="KW-0472">Membrane</keyword>
<evidence type="ECO:0000256" key="6">
    <source>
        <dbReference type="RuleBase" id="RU363067"/>
    </source>
</evidence>
<gene>
    <name evidence="10" type="primary">Pde4d</name>
    <name evidence="10" type="ORF">SNAT2548_LOCUS25352</name>
</gene>
<dbReference type="InterPro" id="IPR023088">
    <property type="entry name" value="PDEase"/>
</dbReference>
<dbReference type="InterPro" id="IPR002073">
    <property type="entry name" value="PDEase_catalytic_dom"/>
</dbReference>
<dbReference type="Gene3D" id="1.10.1300.10">
    <property type="entry name" value="3'5'-cyclic nucleotide phosphodiesterase, catalytic domain"/>
    <property type="match status" value="1"/>
</dbReference>
<dbReference type="PRINTS" id="PR00387">
    <property type="entry name" value="PDIESTERASE1"/>
</dbReference>
<proteinExistence type="inferred from homology"/>
<dbReference type="SUPFAM" id="SSF109604">
    <property type="entry name" value="HD-domain/PDEase-like"/>
    <property type="match status" value="1"/>
</dbReference>
<feature type="binding site" evidence="4">
    <location>
        <position position="408"/>
    </location>
    <ligand>
        <name>AMP</name>
        <dbReference type="ChEBI" id="CHEBI:456215"/>
    </ligand>
</feature>
<dbReference type="AlphaFoldDB" id="A0A812RW41"/>
<evidence type="ECO:0000256" key="7">
    <source>
        <dbReference type="SAM" id="MobiDB-lite"/>
    </source>
</evidence>
<feature type="region of interest" description="Disordered" evidence="7">
    <location>
        <begin position="1"/>
        <end position="26"/>
    </location>
</feature>
<sequence length="665" mass="75353">MGSRNMKRPEKLPELRHASREAPPRKWQAQVTGCNIRVISSKLISRVSSTVACLIILSVQVLPLPGTFSYPTQDFSIQMWTEHLSRSIEESTDPEKISEIVNQFRAFYDRTAYKPYVFLNGTQVLWESRGPLQPDRSVRIQDGAVSVLFDFTTQVQVEAALNMSIITITIILMLLFSLLISRAIARHALAPLETMLLKVRKIGRLIWLQVESIHTLLSNSKQNQNKNDEKEEGDETVLLKEVLGRISLLSALKLIRPDEDAQAVVFLGTGVASETVRPSNTLTMQHREMIQSRLQTVVHEDLSDLEVENLTSWRFNPLDLETTTTCFVCAKLLSTYMPSAIKANGVTETEISAFIATVEEGYLKSVPYHNWSHAVDVMHSAYVLLQDLREAFSRTERYALLICAVVHDIQHPGVSNEFLVQTHHDLAMRYNDNAPLESMHCARLFEILADPSTNVWGVLEDGPRKDIRKMCIEAILHTDNSCHFNVVKACQMIHEVHDEVFSNVLSTHGSVEDHKESWPSPEVLEILGEKETHDTLRNMLLHFADISNSMKPFAVARPWALLVLEEFFAQGEKMTELGLPVPALNDRQKTNRPTSQIGFIEFIVSPLVFTIVKILPPLGYTEQAMWGNVKSWFEEWASTANPSKSEFQQMATRITSLYEKVTFAK</sequence>
<dbReference type="InterPro" id="IPR036971">
    <property type="entry name" value="PDEase_catalytic_dom_sf"/>
</dbReference>
<feature type="binding site" evidence="5">
    <location>
        <position position="407"/>
    </location>
    <ligand>
        <name>Zn(2+)</name>
        <dbReference type="ChEBI" id="CHEBI:29105"/>
        <label>1</label>
    </ligand>
</feature>
<organism evidence="10 11">
    <name type="scientific">Symbiodinium natans</name>
    <dbReference type="NCBI Taxonomy" id="878477"/>
    <lineage>
        <taxon>Eukaryota</taxon>
        <taxon>Sar</taxon>
        <taxon>Alveolata</taxon>
        <taxon>Dinophyceae</taxon>
        <taxon>Suessiales</taxon>
        <taxon>Symbiodiniaceae</taxon>
        <taxon>Symbiodinium</taxon>
    </lineage>
</organism>
<feature type="binding site" evidence="4">
    <location>
        <position position="596"/>
    </location>
    <ligand>
        <name>AMP</name>
        <dbReference type="ChEBI" id="CHEBI:456215"/>
    </ligand>
</feature>
<dbReference type="Proteomes" id="UP000604046">
    <property type="component" value="Unassembled WGS sequence"/>
</dbReference>
<dbReference type="OrthoDB" id="189220at2759"/>
<protein>
    <recommendedName>
        <fullName evidence="6">Phosphodiesterase</fullName>
        <ecNumber evidence="6">3.1.4.-</ecNumber>
    </recommendedName>
</protein>
<name>A0A812RW41_9DINO</name>
<reference evidence="10" key="1">
    <citation type="submission" date="2021-02" db="EMBL/GenBank/DDBJ databases">
        <authorList>
            <person name="Dougan E. K."/>
            <person name="Rhodes N."/>
            <person name="Thang M."/>
            <person name="Chan C."/>
        </authorList>
    </citation>
    <scope>NUCLEOTIDE SEQUENCE</scope>
</reference>
<feature type="domain" description="PDEase" evidence="9">
    <location>
        <begin position="286"/>
        <end position="643"/>
    </location>
</feature>
<dbReference type="CDD" id="cd00077">
    <property type="entry name" value="HDc"/>
    <property type="match status" value="1"/>
</dbReference>
<dbReference type="PANTHER" id="PTHR11347">
    <property type="entry name" value="CYCLIC NUCLEOTIDE PHOSPHODIESTERASE"/>
    <property type="match status" value="1"/>
</dbReference>
<dbReference type="PROSITE" id="PS00126">
    <property type="entry name" value="PDEASE_I_1"/>
    <property type="match status" value="1"/>
</dbReference>
<feature type="active site" description="Proton donor" evidence="3">
    <location>
        <position position="369"/>
    </location>
</feature>
<feature type="compositionally biased region" description="Basic and acidic residues" evidence="7">
    <location>
        <begin position="7"/>
        <end position="24"/>
    </location>
</feature>
<evidence type="ECO:0000256" key="2">
    <source>
        <dbReference type="ARBA" id="ARBA00022801"/>
    </source>
</evidence>
<dbReference type="SMART" id="SM00471">
    <property type="entry name" value="HDc"/>
    <property type="match status" value="1"/>
</dbReference>
<evidence type="ECO:0000256" key="8">
    <source>
        <dbReference type="SAM" id="Phobius"/>
    </source>
</evidence>
<comment type="cofactor">
    <cofactor evidence="6">
        <name>a divalent metal cation</name>
        <dbReference type="ChEBI" id="CHEBI:60240"/>
    </cofactor>
    <text evidence="6">Binds 2 divalent metal cations per subunit. Site 1 may preferentially bind zinc ions, while site 2 has a preference for magnesium and/or manganese ions.</text>
</comment>
<dbReference type="PROSITE" id="PS51845">
    <property type="entry name" value="PDEASE_I_2"/>
    <property type="match status" value="1"/>
</dbReference>
<keyword evidence="8" id="KW-1133">Transmembrane helix</keyword>
<dbReference type="InterPro" id="IPR003607">
    <property type="entry name" value="HD/PDEase_dom"/>
</dbReference>
<dbReference type="GO" id="GO:0007165">
    <property type="term" value="P:signal transduction"/>
    <property type="evidence" value="ECO:0007669"/>
    <property type="project" value="InterPro"/>
</dbReference>
<dbReference type="InterPro" id="IPR023174">
    <property type="entry name" value="PDEase_CS"/>
</dbReference>
<evidence type="ECO:0000259" key="9">
    <source>
        <dbReference type="PROSITE" id="PS51845"/>
    </source>
</evidence>
<feature type="binding site" evidence="5">
    <location>
        <position position="373"/>
    </location>
    <ligand>
        <name>Zn(2+)</name>
        <dbReference type="ChEBI" id="CHEBI:29105"/>
        <label>1</label>
    </ligand>
</feature>
<comment type="caution">
    <text evidence="10">The sequence shown here is derived from an EMBL/GenBank/DDBJ whole genome shotgun (WGS) entry which is preliminary data.</text>
</comment>
<comment type="similarity">
    <text evidence="6">Belongs to the cyclic nucleotide phosphodiesterase family.</text>
</comment>
<feature type="transmembrane region" description="Helical" evidence="8">
    <location>
        <begin position="159"/>
        <end position="180"/>
    </location>
</feature>
<evidence type="ECO:0000256" key="5">
    <source>
        <dbReference type="PIRSR" id="PIRSR623088-3"/>
    </source>
</evidence>
<keyword evidence="2 6" id="KW-0378">Hydrolase</keyword>
<dbReference type="GO" id="GO:0046872">
    <property type="term" value="F:metal ion binding"/>
    <property type="evidence" value="ECO:0007669"/>
    <property type="project" value="UniProtKB-KW"/>
</dbReference>
<dbReference type="EC" id="3.1.4.-" evidence="6"/>
<dbReference type="EMBL" id="CAJNDS010002389">
    <property type="protein sequence ID" value="CAE7458000.1"/>
    <property type="molecule type" value="Genomic_DNA"/>
</dbReference>
<keyword evidence="1 5" id="KW-0479">Metal-binding</keyword>
<dbReference type="GO" id="GO:0004114">
    <property type="term" value="F:3',5'-cyclic-nucleotide phosphodiesterase activity"/>
    <property type="evidence" value="ECO:0007669"/>
    <property type="project" value="InterPro"/>
</dbReference>
<feature type="binding site" evidence="4">
    <location>
        <position position="545"/>
    </location>
    <ligand>
        <name>AMP</name>
        <dbReference type="ChEBI" id="CHEBI:456215"/>
    </ligand>
</feature>
<evidence type="ECO:0000256" key="1">
    <source>
        <dbReference type="ARBA" id="ARBA00022723"/>
    </source>
</evidence>
<evidence type="ECO:0000256" key="4">
    <source>
        <dbReference type="PIRSR" id="PIRSR623088-2"/>
    </source>
</evidence>
<feature type="binding site" evidence="5">
    <location>
        <position position="545"/>
    </location>
    <ligand>
        <name>Zn(2+)</name>
        <dbReference type="ChEBI" id="CHEBI:29105"/>
        <label>1</label>
    </ligand>
</feature>